<keyword evidence="2" id="KW-0472">Membrane</keyword>
<gene>
    <name evidence="3" type="ORF">ACFFK8_07580</name>
</gene>
<reference evidence="3 4" key="1">
    <citation type="submission" date="2024-09" db="EMBL/GenBank/DDBJ databases">
        <authorList>
            <person name="Sun Q."/>
            <person name="Mori K."/>
        </authorList>
    </citation>
    <scope>NUCLEOTIDE SEQUENCE [LARGE SCALE GENOMIC DNA]</scope>
    <source>
        <strain evidence="3 4">ATCC 51272</strain>
    </source>
</reference>
<protein>
    <submittedName>
        <fullName evidence="3">Fimbrillin family protein</fullName>
    </submittedName>
</protein>
<dbReference type="EMBL" id="JBHLZF010000002">
    <property type="protein sequence ID" value="MFB9897662.1"/>
    <property type="molecule type" value="Genomic_DNA"/>
</dbReference>
<evidence type="ECO:0000256" key="1">
    <source>
        <dbReference type="SAM" id="MobiDB-lite"/>
    </source>
</evidence>
<accession>A0ABV5ZJW1</accession>
<feature type="compositionally biased region" description="Low complexity" evidence="1">
    <location>
        <begin position="124"/>
        <end position="138"/>
    </location>
</feature>
<evidence type="ECO:0000256" key="2">
    <source>
        <dbReference type="SAM" id="Phobius"/>
    </source>
</evidence>
<dbReference type="RefSeq" id="WP_027952340.1">
    <property type="nucleotide sequence ID" value="NZ_JADU01000016.1"/>
</dbReference>
<dbReference type="Proteomes" id="UP001589688">
    <property type="component" value="Unassembled WGS sequence"/>
</dbReference>
<comment type="caution">
    <text evidence="3">The sequence shown here is derived from an EMBL/GenBank/DDBJ whole genome shotgun (WGS) entry which is preliminary data.</text>
</comment>
<keyword evidence="4" id="KW-1185">Reference proteome</keyword>
<evidence type="ECO:0000313" key="4">
    <source>
        <dbReference type="Proteomes" id="UP001589688"/>
    </source>
</evidence>
<dbReference type="Pfam" id="PF13149">
    <property type="entry name" value="Mfa_like_1"/>
    <property type="match status" value="1"/>
</dbReference>
<keyword evidence="2" id="KW-0812">Transmembrane</keyword>
<dbReference type="CDD" id="cd13121">
    <property type="entry name" value="BF2867_like_C"/>
    <property type="match status" value="1"/>
</dbReference>
<keyword evidence="2" id="KW-1133">Transmembrane helix</keyword>
<dbReference type="CDD" id="cd13120">
    <property type="entry name" value="BF2867_like_N"/>
    <property type="match status" value="1"/>
</dbReference>
<evidence type="ECO:0000313" key="3">
    <source>
        <dbReference type="EMBL" id="MFB9897662.1"/>
    </source>
</evidence>
<name>A0ABV5ZJW1_9BACT</name>
<sequence length="943" mass="103357">MIRFKEYLERRARRAAFMSVCLAGLTGFGGFFLGSCANEDLGKNLGEEGDRNAAVAFNVSEAQDDAQTAAKAMPGVPVTRAAFSEQLGMMNLTPADLTTQKLAVQGAAGADLCLIETTTPGIFNPTGTANAAEGTEAPDNGSTDGPATRANVTTLATLGNFTTIGYRGTSATDIGQLPWFHDKDTRPDGTLVSPIYWWIIRPYAKFFAIAPREAASYAKLKISPDTYAGTPYVDFEVEPNVKNQKDLMTACSGLVHYDTPDVAPRTDLKFRHALTAVRFKVGQNLSYNKRISKIEIIGARNKGRYVLPTDGNSTGTWSSLDASTATFTLGGDGTVNVSTSQSPNQLITGINNDNYTFYMIPQELTGVKVKVYFSDNSTPIEADLSGRWKPGTTKTYALSQKNSSWEYQLTITPIPNAAEYTDTQTGNYGIQSYRETSGTRQPVKWKVVGYQESADGGATFGPETTAKPAWLTALTAEEGDGSAWSPETGKATIQAAPIIDKMESYNKVLREATAKTGPDGYYDLSMHDFKGNPTAKRNTANSYLISAPGHYKIPLVYGNAITDGKDNKHAYIRQAPGTLYEHLFLRNFKDHNNADIHSPYINVQNAADPATQAAIVWTDQAGIVDGLSVTNNGQDSYLNFHVPANKIRNGNAVVAVKNASGTIMWSWHLWFDHDDVLETVKCTNFQGFDYYFTKQTLGFTYRKWDATTYDKPRVARVKVEQTVANNGTKRFAYIDITQNPNNVKRISATYYQFGRKDAMPDAGTVSDGSYTGNGGNNMSIQNGIQHPGTFYTNGNRWSGVPPTGYTYLNLWSMDLTQMGHNDNTVVKTIYDPCPAGFKMPASNAFTFCLTDENIPTSVNTNGAWDYGWNFNNKITSPDATVYFPAFGMLDYLNGSVYTGPGMYWTAVSYRTNTGCCMSFSLMNAVPKFYFFRAYGYSARPVAE</sequence>
<organism evidence="3 4">
    <name type="scientific">Hallella seregens ATCC 51272</name>
    <dbReference type="NCBI Taxonomy" id="1336250"/>
    <lineage>
        <taxon>Bacteria</taxon>
        <taxon>Pseudomonadati</taxon>
        <taxon>Bacteroidota</taxon>
        <taxon>Bacteroidia</taxon>
        <taxon>Bacteroidales</taxon>
        <taxon>Prevotellaceae</taxon>
        <taxon>Hallella</taxon>
    </lineage>
</organism>
<feature type="region of interest" description="Disordered" evidence="1">
    <location>
        <begin position="124"/>
        <end position="147"/>
    </location>
</feature>
<dbReference type="InterPro" id="IPR025049">
    <property type="entry name" value="Mfa-like_1"/>
</dbReference>
<proteinExistence type="predicted"/>
<feature type="transmembrane region" description="Helical" evidence="2">
    <location>
        <begin position="12"/>
        <end position="33"/>
    </location>
</feature>